<dbReference type="InterPro" id="IPR035709">
    <property type="entry name" value="YoaB-like"/>
</dbReference>
<dbReference type="eggNOG" id="COG0251">
    <property type="taxonomic scope" value="Bacteria"/>
</dbReference>
<evidence type="ECO:0008006" key="3">
    <source>
        <dbReference type="Google" id="ProtNLM"/>
    </source>
</evidence>
<dbReference type="EMBL" id="AAUW01000005">
    <property type="protein sequence ID" value="EAV44565.1"/>
    <property type="molecule type" value="Genomic_DNA"/>
</dbReference>
<gene>
    <name evidence="1" type="ORF">SIAM614_06793</name>
</gene>
<dbReference type="Pfam" id="PF01042">
    <property type="entry name" value="Ribonuc_L-PSP"/>
    <property type="match status" value="1"/>
</dbReference>
<dbReference type="Gene3D" id="3.30.1330.40">
    <property type="entry name" value="RutC-like"/>
    <property type="match status" value="1"/>
</dbReference>
<evidence type="ECO:0000313" key="1">
    <source>
        <dbReference type="EMBL" id="EAV44565.1"/>
    </source>
</evidence>
<comment type="caution">
    <text evidence="1">The sequence shown here is derived from an EMBL/GenBank/DDBJ whole genome shotgun (WGS) entry which is preliminary data.</text>
</comment>
<dbReference type="Proteomes" id="UP000004848">
    <property type="component" value="Unassembled WGS sequence"/>
</dbReference>
<dbReference type="OrthoDB" id="9803101at2"/>
<reference evidence="1 2" key="1">
    <citation type="submission" date="2006-05" db="EMBL/GenBank/DDBJ databases">
        <authorList>
            <person name="King G."/>
            <person name="Ferriera S."/>
            <person name="Johnson J."/>
            <person name="Kravitz S."/>
            <person name="Beeson K."/>
            <person name="Sutton G."/>
            <person name="Rogers Y.-H."/>
            <person name="Friedman R."/>
            <person name="Frazier M."/>
            <person name="Venter J.C."/>
        </authorList>
    </citation>
    <scope>NUCLEOTIDE SEQUENCE [LARGE SCALE GENOMIC DNA]</scope>
    <source>
        <strain evidence="2">ATCC 25650 / DSM 13394 / JCM 20685 / NBRC 16684 / NCIMB 2208 / IAM 12614 / B1</strain>
    </source>
</reference>
<organism evidence="1 2">
    <name type="scientific">Roseibium aggregatum (strain ATCC 25650 / DSM 13394 / JCM 20685 / NBRC 16684 / NCIMB 2208 / IAM 12614 / B1)</name>
    <name type="common">Stappia aggregata</name>
    <dbReference type="NCBI Taxonomy" id="384765"/>
    <lineage>
        <taxon>Bacteria</taxon>
        <taxon>Pseudomonadati</taxon>
        <taxon>Pseudomonadota</taxon>
        <taxon>Alphaproteobacteria</taxon>
        <taxon>Hyphomicrobiales</taxon>
        <taxon>Stappiaceae</taxon>
        <taxon>Roseibium</taxon>
    </lineage>
</organism>
<dbReference type="AlphaFoldDB" id="A0NQY4"/>
<dbReference type="GeneID" id="68845930"/>
<evidence type="ECO:0000313" key="2">
    <source>
        <dbReference type="Proteomes" id="UP000004848"/>
    </source>
</evidence>
<dbReference type="InterPro" id="IPR035959">
    <property type="entry name" value="RutC-like_sf"/>
</dbReference>
<dbReference type="InterPro" id="IPR006175">
    <property type="entry name" value="YjgF/YER057c/UK114"/>
</dbReference>
<dbReference type="CDD" id="cd06150">
    <property type="entry name" value="YjgF_YER057c_UK114_like_2"/>
    <property type="match status" value="1"/>
</dbReference>
<protein>
    <recommendedName>
        <fullName evidence="3">Enamine deaminase RidA (YjgF/YER057c/UK114 family)</fullName>
    </recommendedName>
</protein>
<name>A0NQY4_ROSAI</name>
<dbReference type="PANTHER" id="PTHR47328">
    <property type="match status" value="1"/>
</dbReference>
<dbReference type="SUPFAM" id="SSF55298">
    <property type="entry name" value="YjgF-like"/>
    <property type="match status" value="1"/>
</dbReference>
<dbReference type="RefSeq" id="WP_006933450.1">
    <property type="nucleotide sequence ID" value="NZ_AAUW01000005.1"/>
</dbReference>
<sequence length="116" mass="12580">MSDIKRLEVGPRMSQAVIHGGLVYLAGQVGNPGDTVTNQTQTILERIDALLAQAGSDKSRILQTTIWMDDMKDFAEMNKVWDAWVDPANPSARATGEAKLAAPEYKVEIIVIAALA</sequence>
<dbReference type="PANTHER" id="PTHR47328:SF1">
    <property type="entry name" value="RUTC FAMILY PROTEIN YOAB"/>
    <property type="match status" value="1"/>
</dbReference>
<proteinExistence type="predicted"/>
<accession>A0NQY4</accession>